<organism evidence="3">
    <name type="scientific">Chrysotila carterae</name>
    <name type="common">Marine alga</name>
    <name type="synonym">Syracosphaera carterae</name>
    <dbReference type="NCBI Taxonomy" id="13221"/>
    <lineage>
        <taxon>Eukaryota</taxon>
        <taxon>Haptista</taxon>
        <taxon>Haptophyta</taxon>
        <taxon>Prymnesiophyceae</taxon>
        <taxon>Isochrysidales</taxon>
        <taxon>Isochrysidaceae</taxon>
        <taxon>Chrysotila</taxon>
    </lineage>
</organism>
<dbReference type="EMBL" id="HBIZ01002072">
    <property type="protein sequence ID" value="CAE0748543.1"/>
    <property type="molecule type" value="Transcribed_RNA"/>
</dbReference>
<feature type="compositionally biased region" description="Low complexity" evidence="1">
    <location>
        <begin position="1"/>
        <end position="14"/>
    </location>
</feature>
<evidence type="ECO:0000256" key="2">
    <source>
        <dbReference type="SAM" id="Phobius"/>
    </source>
</evidence>
<sequence>MASPGAAPNTAATSSPPPPACNSGESGVLLAVAVPVTILAGILTFFLVLAIGSRVVAAVRRKRKPDLEGPATVEAASWRTNPSTPKTISTKQVDKRLGQDTTREESSYSSPRSLKNLPGKLVQGSNSISGRLALVGINLPRMSEGNESKNSSDGSSPLSKRKSAWSPHQIRMVVTPEQGRSSAALERASAATQQNRYIALLKELKAELDRMDVSDIQTLAKSQGQDAWLQREEALAFLVDVGNRLRGCRSTESFYERGTKAPMPIRPPSSEMMKQASSGETLRSRNRPSQRGSSGLLTHKDSPREHAALPDEKAGSTSGLALRADASSGELVMPEASSFKKFSV</sequence>
<feature type="transmembrane region" description="Helical" evidence="2">
    <location>
        <begin position="28"/>
        <end position="52"/>
    </location>
</feature>
<feature type="compositionally biased region" description="Basic and acidic residues" evidence="1">
    <location>
        <begin position="92"/>
        <end position="106"/>
    </location>
</feature>
<evidence type="ECO:0000313" key="3">
    <source>
        <dbReference type="EMBL" id="CAE0748543.1"/>
    </source>
</evidence>
<protein>
    <submittedName>
        <fullName evidence="3">Uncharacterized protein</fullName>
    </submittedName>
</protein>
<feature type="compositionally biased region" description="Polar residues" evidence="1">
    <location>
        <begin position="78"/>
        <end position="91"/>
    </location>
</feature>
<keyword evidence="2" id="KW-0812">Transmembrane</keyword>
<feature type="region of interest" description="Disordered" evidence="1">
    <location>
        <begin position="142"/>
        <end position="168"/>
    </location>
</feature>
<evidence type="ECO:0000256" key="1">
    <source>
        <dbReference type="SAM" id="MobiDB-lite"/>
    </source>
</evidence>
<name>A0A7S4ESC8_CHRCT</name>
<feature type="compositionally biased region" description="Polar residues" evidence="1">
    <location>
        <begin position="275"/>
        <end position="296"/>
    </location>
</feature>
<proteinExistence type="predicted"/>
<feature type="region of interest" description="Disordered" evidence="1">
    <location>
        <begin position="1"/>
        <end position="22"/>
    </location>
</feature>
<keyword evidence="2" id="KW-0472">Membrane</keyword>
<feature type="region of interest" description="Disordered" evidence="1">
    <location>
        <begin position="63"/>
        <end position="122"/>
    </location>
</feature>
<feature type="compositionally biased region" description="Basic and acidic residues" evidence="1">
    <location>
        <begin position="298"/>
        <end position="314"/>
    </location>
</feature>
<dbReference type="AlphaFoldDB" id="A0A7S4ESC8"/>
<accession>A0A7S4ESC8</accession>
<feature type="compositionally biased region" description="Polar residues" evidence="1">
    <location>
        <begin position="148"/>
        <end position="158"/>
    </location>
</feature>
<feature type="region of interest" description="Disordered" evidence="1">
    <location>
        <begin position="255"/>
        <end position="344"/>
    </location>
</feature>
<reference evidence="3" key="1">
    <citation type="submission" date="2021-01" db="EMBL/GenBank/DDBJ databases">
        <authorList>
            <person name="Corre E."/>
            <person name="Pelletier E."/>
            <person name="Niang G."/>
            <person name="Scheremetjew M."/>
            <person name="Finn R."/>
            <person name="Kale V."/>
            <person name="Holt S."/>
            <person name="Cochrane G."/>
            <person name="Meng A."/>
            <person name="Brown T."/>
            <person name="Cohen L."/>
        </authorList>
    </citation>
    <scope>NUCLEOTIDE SEQUENCE</scope>
    <source>
        <strain evidence="3">CCMP645</strain>
    </source>
</reference>
<gene>
    <name evidence="3" type="ORF">PCAR00345_LOCUS1125</name>
</gene>
<keyword evidence="2" id="KW-1133">Transmembrane helix</keyword>